<protein>
    <submittedName>
        <fullName evidence="2">Uncharacterized protein</fullName>
    </submittedName>
</protein>
<organism evidence="2 3">
    <name type="scientific">Xanthomonas arboricola pv. pruni str. MAFF 311562</name>
    <dbReference type="NCBI Taxonomy" id="1414836"/>
    <lineage>
        <taxon>Bacteria</taxon>
        <taxon>Pseudomonadati</taxon>
        <taxon>Pseudomonadota</taxon>
        <taxon>Gammaproteobacteria</taxon>
        <taxon>Lysobacterales</taxon>
        <taxon>Lysobacteraceae</taxon>
        <taxon>Xanthomonas</taxon>
    </lineage>
</organism>
<dbReference type="EMBL" id="BAVB01000334">
    <property type="protein sequence ID" value="GAE52196.1"/>
    <property type="molecule type" value="Genomic_DNA"/>
</dbReference>
<reference evidence="2 3" key="1">
    <citation type="submission" date="2014-01" db="EMBL/GenBank/DDBJ databases">
        <title>Genome sequence and analysis of Xanthomonas arboricola pv. pruni.</title>
        <authorList>
            <person name="Fujikawa T."/>
            <person name="Nakazono-Nagaoka E."/>
        </authorList>
    </citation>
    <scope>NUCLEOTIDE SEQUENCE [LARGE SCALE GENOMIC DNA]</scope>
    <source>
        <strain evidence="3">MAFF 311562</strain>
    </source>
</reference>
<accession>W4S6P6</accession>
<dbReference type="Proteomes" id="UP000019143">
    <property type="component" value="Unassembled WGS sequence"/>
</dbReference>
<proteinExistence type="predicted"/>
<comment type="caution">
    <text evidence="2">The sequence shown here is derived from an EMBL/GenBank/DDBJ whole genome shotgun (WGS) entry which is preliminary data.</text>
</comment>
<feature type="region of interest" description="Disordered" evidence="1">
    <location>
        <begin position="32"/>
        <end position="51"/>
    </location>
</feature>
<dbReference type="AlphaFoldDB" id="W4S6P6"/>
<evidence type="ECO:0000313" key="3">
    <source>
        <dbReference type="Proteomes" id="UP000019143"/>
    </source>
</evidence>
<sequence>MRDIQPGQMGIDADEIPGAQLADDAAVDVLGGDIGDSPVDDRQAGQVVRGEGQNGSRICTLIAVIRYRSAERARAKICFGVARSPAAWVSRRAERDQGGYRRIVSGFCPLKTKR</sequence>
<evidence type="ECO:0000313" key="2">
    <source>
        <dbReference type="EMBL" id="GAE52196.1"/>
    </source>
</evidence>
<evidence type="ECO:0000256" key="1">
    <source>
        <dbReference type="SAM" id="MobiDB-lite"/>
    </source>
</evidence>
<gene>
    <name evidence="2" type="ORF">XPU_3728</name>
</gene>
<name>W4S6P6_9XANT</name>